<protein>
    <submittedName>
        <fullName evidence="1">Uncharacterized protein</fullName>
    </submittedName>
</protein>
<dbReference type="Proteomes" id="UP000004756">
    <property type="component" value="Unassembled WGS sequence"/>
</dbReference>
<comment type="caution">
    <text evidence="1">The sequence shown here is derived from an EMBL/GenBank/DDBJ whole genome shotgun (WGS) entry which is preliminary data.</text>
</comment>
<proteinExistence type="predicted"/>
<organism evidence="1 2">
    <name type="scientific">[Clostridium] asparagiforme DSM 15981</name>
    <dbReference type="NCBI Taxonomy" id="518636"/>
    <lineage>
        <taxon>Bacteria</taxon>
        <taxon>Bacillati</taxon>
        <taxon>Bacillota</taxon>
        <taxon>Clostridia</taxon>
        <taxon>Lachnospirales</taxon>
        <taxon>Lachnospiraceae</taxon>
        <taxon>Enterocloster</taxon>
    </lineage>
</organism>
<gene>
    <name evidence="1" type="ORF">CLOSTASPAR_06820</name>
</gene>
<accession>C0DC13</accession>
<sequence>MNPGRISGIIKLWRQECEHVKNVFAFRRLWHYERICSSSRVRTKIF</sequence>
<dbReference type="EMBL" id="ACCJ01000598">
    <property type="protein sequence ID" value="EEG51131.1"/>
    <property type="molecule type" value="Genomic_DNA"/>
</dbReference>
<reference evidence="1 2" key="1">
    <citation type="submission" date="2009-02" db="EMBL/GenBank/DDBJ databases">
        <title>Draft genome sequence of Clostridium asparagiforme (DSM 15981).</title>
        <authorList>
            <person name="Sudarsanam P."/>
            <person name="Ley R."/>
            <person name="Guruge J."/>
            <person name="Turnbaugh P.J."/>
            <person name="Mahowald M."/>
            <person name="Liep D."/>
            <person name="Gordon J."/>
        </authorList>
    </citation>
    <scope>NUCLEOTIDE SEQUENCE [LARGE SCALE GENOMIC DNA]</scope>
    <source>
        <strain evidence="1 2">DSM 15981</strain>
    </source>
</reference>
<keyword evidence="2" id="KW-1185">Reference proteome</keyword>
<dbReference type="AlphaFoldDB" id="C0DC13"/>
<dbReference type="HOGENOM" id="CLU_3181854_0_0_9"/>
<evidence type="ECO:0000313" key="1">
    <source>
        <dbReference type="EMBL" id="EEG51131.1"/>
    </source>
</evidence>
<evidence type="ECO:0000313" key="2">
    <source>
        <dbReference type="Proteomes" id="UP000004756"/>
    </source>
</evidence>
<name>C0DC13_9FIRM</name>